<name>A0A7Z9E592_9CYAN</name>
<reference evidence="1" key="1">
    <citation type="submission" date="2019-10" db="EMBL/GenBank/DDBJ databases">
        <authorList>
            <consortium name="Genoscope - CEA"/>
            <person name="William W."/>
        </authorList>
    </citation>
    <scope>NUCLEOTIDE SEQUENCE [LARGE SCALE GENOMIC DNA]</scope>
    <source>
        <strain evidence="1">BBR_PRJEB10992</strain>
    </source>
</reference>
<protein>
    <submittedName>
        <fullName evidence="1">Uncharacterized protein</fullName>
    </submittedName>
</protein>
<keyword evidence="2" id="KW-1185">Reference proteome</keyword>
<evidence type="ECO:0000313" key="2">
    <source>
        <dbReference type="Proteomes" id="UP000184550"/>
    </source>
</evidence>
<accession>A0A7Z9E592</accession>
<dbReference type="AlphaFoldDB" id="A0A7Z9E592"/>
<sequence>MTTMINASTKINCINYNEKDNQILWELGLRTYKSQESWMGTPSKSYSMISGNS</sequence>
<dbReference type="EMBL" id="CZCU02000169">
    <property type="protein sequence ID" value="VXD25745.1"/>
    <property type="molecule type" value="Genomic_DNA"/>
</dbReference>
<proteinExistence type="predicted"/>
<dbReference type="Proteomes" id="UP000184550">
    <property type="component" value="Unassembled WGS sequence"/>
</dbReference>
<comment type="caution">
    <text evidence="1">The sequence shown here is derived from an EMBL/GenBank/DDBJ whole genome shotgun (WGS) entry which is preliminary data.</text>
</comment>
<gene>
    <name evidence="1" type="ORF">PL8927_900074</name>
</gene>
<evidence type="ECO:0000313" key="1">
    <source>
        <dbReference type="EMBL" id="VXD25745.1"/>
    </source>
</evidence>
<organism evidence="1 2">
    <name type="scientific">Planktothrix serta PCC 8927</name>
    <dbReference type="NCBI Taxonomy" id="671068"/>
    <lineage>
        <taxon>Bacteria</taxon>
        <taxon>Bacillati</taxon>
        <taxon>Cyanobacteriota</taxon>
        <taxon>Cyanophyceae</taxon>
        <taxon>Oscillatoriophycideae</taxon>
        <taxon>Oscillatoriales</taxon>
        <taxon>Microcoleaceae</taxon>
        <taxon>Planktothrix</taxon>
    </lineage>
</organism>